<dbReference type="InterPro" id="IPR041692">
    <property type="entry name" value="HHH_9"/>
</dbReference>
<name>A0A2Z4G7E9_9BACT</name>
<dbReference type="SUPFAM" id="SSF50249">
    <property type="entry name" value="Nucleic acid-binding proteins"/>
    <property type="match status" value="1"/>
</dbReference>
<dbReference type="InterPro" id="IPR032639">
    <property type="entry name" value="Tex_YqgF"/>
</dbReference>
<dbReference type="OrthoDB" id="9804714at2"/>
<dbReference type="GO" id="GO:0003729">
    <property type="term" value="F:mRNA binding"/>
    <property type="evidence" value="ECO:0007669"/>
    <property type="project" value="TreeGrafter"/>
</dbReference>
<dbReference type="GO" id="GO:0006139">
    <property type="term" value="P:nucleobase-containing compound metabolic process"/>
    <property type="evidence" value="ECO:0007669"/>
    <property type="project" value="InterPro"/>
</dbReference>
<reference evidence="2 3" key="1">
    <citation type="submission" date="2018-05" db="EMBL/GenBank/DDBJ databases">
        <title>Complete genome sequence of Arcticibacterium luteifluviistationis SM1504T, a cytophagaceae bacterium isolated from Arctic surface seawater.</title>
        <authorList>
            <person name="Li Y."/>
            <person name="Qin Q.-L."/>
        </authorList>
    </citation>
    <scope>NUCLEOTIDE SEQUENCE [LARGE SCALE GENOMIC DNA]</scope>
    <source>
        <strain evidence="2 3">SM1504</strain>
    </source>
</reference>
<dbReference type="InterPro" id="IPR023319">
    <property type="entry name" value="Tex-like_HTH_dom_sf"/>
</dbReference>
<feature type="domain" description="S1 motif" evidence="1">
    <location>
        <begin position="633"/>
        <end position="702"/>
    </location>
</feature>
<dbReference type="PROSITE" id="PS50126">
    <property type="entry name" value="S1"/>
    <property type="match status" value="1"/>
</dbReference>
<dbReference type="Gene3D" id="2.40.50.140">
    <property type="entry name" value="Nucleic acid-binding proteins"/>
    <property type="match status" value="1"/>
</dbReference>
<dbReference type="InterPro" id="IPR023323">
    <property type="entry name" value="Tex-like_dom_sf"/>
</dbReference>
<dbReference type="Pfam" id="PF00575">
    <property type="entry name" value="S1"/>
    <property type="match status" value="1"/>
</dbReference>
<dbReference type="FunFam" id="2.40.50.140:FF:000051">
    <property type="entry name" value="RNA-binding transcriptional accessory protein"/>
    <property type="match status" value="1"/>
</dbReference>
<dbReference type="SMART" id="SM00732">
    <property type="entry name" value="YqgFc"/>
    <property type="match status" value="1"/>
</dbReference>
<dbReference type="EMBL" id="CP029480">
    <property type="protein sequence ID" value="AWV97003.1"/>
    <property type="molecule type" value="Genomic_DNA"/>
</dbReference>
<keyword evidence="3" id="KW-1185">Reference proteome</keyword>
<dbReference type="PANTHER" id="PTHR10724:SF10">
    <property type="entry name" value="S1 RNA-BINDING DOMAIN-CONTAINING PROTEIN 1"/>
    <property type="match status" value="1"/>
</dbReference>
<dbReference type="Gene3D" id="1.10.3500.10">
    <property type="entry name" value="Tex N-terminal region-like"/>
    <property type="match status" value="1"/>
</dbReference>
<dbReference type="InterPro" id="IPR006641">
    <property type="entry name" value="YqgF/RNaseH-like_dom"/>
</dbReference>
<evidence type="ECO:0000313" key="2">
    <source>
        <dbReference type="EMBL" id="AWV97003.1"/>
    </source>
</evidence>
<dbReference type="InterPro" id="IPR003029">
    <property type="entry name" value="S1_domain"/>
</dbReference>
<dbReference type="GO" id="GO:0003735">
    <property type="term" value="F:structural constituent of ribosome"/>
    <property type="evidence" value="ECO:0007669"/>
    <property type="project" value="TreeGrafter"/>
</dbReference>
<proteinExistence type="predicted"/>
<dbReference type="SUPFAM" id="SSF47781">
    <property type="entry name" value="RuvA domain 2-like"/>
    <property type="match status" value="2"/>
</dbReference>
<sequence length="704" mass="78405">MLNNSQILFITQTLSVSSNSVNQTIELLTEGATVPFIARYRKEKTGGLDEVAIADIKKQFEKFQEADKRRLAIISSIEEQGKMTPDLLAKLNKALHLKELEDLYLPYKQKRKTKGVIAIEKGLEPLAKRIFAQRESSLEQLTAQFLNKDVKSKEEALQGARDIMAEWINENLESRNRLRTIFEREAIISAKVKKGKEAEGIKYKDYFDFSQSLRNVPSHRLLALRRGEKEGFLKVSIDIDTDKALNILDRQYVQGMPACKEQVELAIEDAFKRLLNPSIENEFNGLSKEKADEAAIQIFATNLRQLLLSAPLGQKRVLALDPGFRTGCKTVVLNELGDLLYDTVVYPTFKKNEAEITIKKLVADYKIDAIAIGNGTASRETEDFVKSINTGVKGVYVVSEQGASIYSASTVAREEFPDKDITVRGAVSIGRRLKDPLAELVKLDPKSIGVGQYQHDVNPKFLKESLDSTVESCVNSVGVELNTASKHLLAYVSGLGPSLAQNVVDYRMKNGKFTSRKQLLKVPRLGGKAYEQAAGFLRIHGAKDPLDNSAVHPERYDLLKKISKDKGVTINTLIEDEAIRKSINLKEYVSAEVGLPTLTDIMAELAKPGRDPREQLEAFEFGNVHTIEDLKEGMVLPGIVTNITAFGCFVDVGVHQDGLVHVSQLANKFIKDPNEVVSVHQKVQVKVMEVDAARKRIALSIKEV</sequence>
<organism evidence="2 3">
    <name type="scientific">Arcticibacterium luteifluviistationis</name>
    <dbReference type="NCBI Taxonomy" id="1784714"/>
    <lineage>
        <taxon>Bacteria</taxon>
        <taxon>Pseudomonadati</taxon>
        <taxon>Bacteroidota</taxon>
        <taxon>Cytophagia</taxon>
        <taxon>Cytophagales</taxon>
        <taxon>Leadbetterellaceae</taxon>
        <taxon>Arcticibacterium</taxon>
    </lineage>
</organism>
<dbReference type="SUPFAM" id="SSF53098">
    <property type="entry name" value="Ribonuclease H-like"/>
    <property type="match status" value="1"/>
</dbReference>
<dbReference type="Gene3D" id="3.30.420.140">
    <property type="entry name" value="YqgF/RNase H-like domain"/>
    <property type="match status" value="1"/>
</dbReference>
<dbReference type="Proteomes" id="UP000249873">
    <property type="component" value="Chromosome"/>
</dbReference>
<gene>
    <name evidence="2" type="ORF">DJ013_01945</name>
</gene>
<dbReference type="Pfam" id="PF17674">
    <property type="entry name" value="HHH_9"/>
    <property type="match status" value="1"/>
</dbReference>
<dbReference type="InterPro" id="IPR037027">
    <property type="entry name" value="YqgF/RNaseH-like_dom_sf"/>
</dbReference>
<dbReference type="AlphaFoldDB" id="A0A2Z4G7E9"/>
<dbReference type="InterPro" id="IPR012337">
    <property type="entry name" value="RNaseH-like_sf"/>
</dbReference>
<evidence type="ECO:0000259" key="1">
    <source>
        <dbReference type="PROSITE" id="PS50126"/>
    </source>
</evidence>
<dbReference type="InterPro" id="IPR018974">
    <property type="entry name" value="Tex-like_N"/>
</dbReference>
<dbReference type="InterPro" id="IPR044146">
    <property type="entry name" value="S1_Tex"/>
</dbReference>
<dbReference type="SUPFAM" id="SSF158832">
    <property type="entry name" value="Tex N-terminal region-like"/>
    <property type="match status" value="1"/>
</dbReference>
<dbReference type="InterPro" id="IPR055179">
    <property type="entry name" value="Tex-like_central_region"/>
</dbReference>
<dbReference type="Pfam" id="PF22706">
    <property type="entry name" value="Tex_central_region"/>
    <property type="match status" value="1"/>
</dbReference>
<dbReference type="FunFam" id="1.10.10.650:FF:000001">
    <property type="entry name" value="S1 RNA-binding domain 1"/>
    <property type="match status" value="1"/>
</dbReference>
<dbReference type="SMART" id="SM00316">
    <property type="entry name" value="S1"/>
    <property type="match status" value="1"/>
</dbReference>
<dbReference type="GO" id="GO:0005737">
    <property type="term" value="C:cytoplasm"/>
    <property type="evidence" value="ECO:0007669"/>
    <property type="project" value="UniProtKB-ARBA"/>
</dbReference>
<accession>A0A2Z4G7E9</accession>
<dbReference type="InterPro" id="IPR050437">
    <property type="entry name" value="Ribos_protein_bS1-like"/>
</dbReference>
<dbReference type="Gene3D" id="1.10.150.310">
    <property type="entry name" value="Tex RuvX-like domain-like"/>
    <property type="match status" value="1"/>
</dbReference>
<dbReference type="PANTHER" id="PTHR10724">
    <property type="entry name" value="30S RIBOSOMAL PROTEIN S1"/>
    <property type="match status" value="1"/>
</dbReference>
<dbReference type="RefSeq" id="WP_111370105.1">
    <property type="nucleotide sequence ID" value="NZ_CP029480.1"/>
</dbReference>
<dbReference type="KEGG" id="als:DJ013_01945"/>
<dbReference type="CDD" id="cd05685">
    <property type="entry name" value="S1_Tex"/>
    <property type="match status" value="1"/>
</dbReference>
<dbReference type="Pfam" id="PF16921">
    <property type="entry name" value="Tex_YqgF"/>
    <property type="match status" value="1"/>
</dbReference>
<dbReference type="InterPro" id="IPR012340">
    <property type="entry name" value="NA-bd_OB-fold"/>
</dbReference>
<evidence type="ECO:0000313" key="3">
    <source>
        <dbReference type="Proteomes" id="UP000249873"/>
    </source>
</evidence>
<dbReference type="FunFam" id="3.30.420.140:FF:000001">
    <property type="entry name" value="RNA-binding transcriptional accessory protein"/>
    <property type="match status" value="1"/>
</dbReference>
<dbReference type="Gene3D" id="1.10.10.650">
    <property type="entry name" value="RuvA domain 2-like"/>
    <property type="match status" value="1"/>
</dbReference>
<dbReference type="Pfam" id="PF12836">
    <property type="entry name" value="HHH_3"/>
    <property type="match status" value="1"/>
</dbReference>
<dbReference type="FunFam" id="1.10.150.310:FF:000001">
    <property type="entry name" value="RNA-binding transcriptional accessory protein"/>
    <property type="match status" value="1"/>
</dbReference>
<protein>
    <submittedName>
        <fullName evidence="2">RNA-binding transcriptional accessory protein</fullName>
    </submittedName>
</protein>
<dbReference type="Pfam" id="PF09371">
    <property type="entry name" value="Tex_N"/>
    <property type="match status" value="1"/>
</dbReference>
<dbReference type="GO" id="GO:0006412">
    <property type="term" value="P:translation"/>
    <property type="evidence" value="ECO:0007669"/>
    <property type="project" value="TreeGrafter"/>
</dbReference>
<dbReference type="InterPro" id="IPR010994">
    <property type="entry name" value="RuvA_2-like"/>
</dbReference>